<protein>
    <recommendedName>
        <fullName evidence="2">DUF6895 domain-containing protein</fullName>
    </recommendedName>
</protein>
<keyword evidence="4" id="KW-1185">Reference proteome</keyword>
<sequence length="334" mass="35988">MAGEIVRDTERPGTGAGTIAEPGPPTGDAGDGGDATAELARLSAGATRWISENVDYLDPSYPDLPVTPKVKASLELALLHLFWSRVRPGDDDLARVTETLHKIWRDPEFPRQVAAKPAYFRQYGLIYGALAPAGITGGHHLATLAELAPGGHLAPYGKSPYLRLETRYYADIAGLGHAFESYRELYEASFLANLTTVLPMDIEDAYTITHTVFHLTDFGFRDAGLTDEERERALGIADRLTDHFVEADHWDLTGEFVLTQFCLGADPARTRSGIGGIRSLLAAQTPSGAIPGRFAAQRPGPSATPVELFRKSYHTTLVAALASMIILSGRAGAC</sequence>
<gene>
    <name evidence="3" type="ORF">HNP84_004366</name>
</gene>
<name>A0A840P0A0_9ACTN</name>
<dbReference type="Proteomes" id="UP000578449">
    <property type="component" value="Unassembled WGS sequence"/>
</dbReference>
<accession>A0A840P0A0</accession>
<feature type="domain" description="DUF6895" evidence="2">
    <location>
        <begin position="44"/>
        <end position="324"/>
    </location>
</feature>
<dbReference type="AlphaFoldDB" id="A0A840P0A0"/>
<dbReference type="InterPro" id="IPR054190">
    <property type="entry name" value="DUF6895"/>
</dbReference>
<evidence type="ECO:0000313" key="3">
    <source>
        <dbReference type="EMBL" id="MBB5134634.1"/>
    </source>
</evidence>
<feature type="region of interest" description="Disordered" evidence="1">
    <location>
        <begin position="1"/>
        <end position="34"/>
    </location>
</feature>
<dbReference type="RefSeq" id="WP_221336522.1">
    <property type="nucleotide sequence ID" value="NZ_BAABIX010000007.1"/>
</dbReference>
<dbReference type="EMBL" id="JACHGN010000008">
    <property type="protein sequence ID" value="MBB5134634.1"/>
    <property type="molecule type" value="Genomic_DNA"/>
</dbReference>
<feature type="compositionally biased region" description="Basic and acidic residues" evidence="1">
    <location>
        <begin position="1"/>
        <end position="11"/>
    </location>
</feature>
<dbReference type="Pfam" id="PF21836">
    <property type="entry name" value="DUF6895"/>
    <property type="match status" value="1"/>
</dbReference>
<comment type="caution">
    <text evidence="3">The sequence shown here is derived from an EMBL/GenBank/DDBJ whole genome shotgun (WGS) entry which is preliminary data.</text>
</comment>
<evidence type="ECO:0000313" key="4">
    <source>
        <dbReference type="Proteomes" id="UP000578449"/>
    </source>
</evidence>
<evidence type="ECO:0000259" key="2">
    <source>
        <dbReference type="Pfam" id="PF21836"/>
    </source>
</evidence>
<reference evidence="3 4" key="1">
    <citation type="submission" date="2020-08" db="EMBL/GenBank/DDBJ databases">
        <title>Genomic Encyclopedia of Type Strains, Phase IV (KMG-IV): sequencing the most valuable type-strain genomes for metagenomic binning, comparative biology and taxonomic classification.</title>
        <authorList>
            <person name="Goeker M."/>
        </authorList>
    </citation>
    <scope>NUCLEOTIDE SEQUENCE [LARGE SCALE GENOMIC DNA]</scope>
    <source>
        <strain evidence="3 4">DSM 45615</strain>
    </source>
</reference>
<evidence type="ECO:0000256" key="1">
    <source>
        <dbReference type="SAM" id="MobiDB-lite"/>
    </source>
</evidence>
<proteinExistence type="predicted"/>
<organism evidence="3 4">
    <name type="scientific">Thermocatellispora tengchongensis</name>
    <dbReference type="NCBI Taxonomy" id="1073253"/>
    <lineage>
        <taxon>Bacteria</taxon>
        <taxon>Bacillati</taxon>
        <taxon>Actinomycetota</taxon>
        <taxon>Actinomycetes</taxon>
        <taxon>Streptosporangiales</taxon>
        <taxon>Streptosporangiaceae</taxon>
        <taxon>Thermocatellispora</taxon>
    </lineage>
</organism>